<evidence type="ECO:0000313" key="1">
    <source>
        <dbReference type="EMBL" id="GIH86725.1"/>
    </source>
</evidence>
<dbReference type="SUPFAM" id="SSF48452">
    <property type="entry name" value="TPR-like"/>
    <property type="match status" value="1"/>
</dbReference>
<sequence>MASDERPAWAERLRNERRKRWWSQNDMASELEKAADKRIRATLPARSSIIRRIRDYEAGTHQPRDPYRLLYCRVFAIDEAELYGDGPVQNGRTPNDVLRDLLRETEPLSPIPNRAGSRLGIGNVKDLSARVHSLRLADDVLAGGDLIQPAFRELDSAVRIYRTSTYTQDVGRRLLTTIGEFAQIAGWIASDAGQHEQAARTYRLGISAAHEAGDGTLESNLIGSLAYQISNVGDVHEGIALARAALDAAGPDAPARARALAWDRLAWAHARAGEAQSAMRALGEAETALSQYAAEEEPGYLYWVDAGELQVMEARAYTELRRPLRAVPLLTDVLARYDSTHTRELALYLSWLAVALADANEPEEAARTAARMFDLSADVASDRTAQRKHVVRARLEPYRDVPEVRQLLDASGF</sequence>
<dbReference type="Gene3D" id="1.25.40.10">
    <property type="entry name" value="Tetratricopeptide repeat domain"/>
    <property type="match status" value="1"/>
</dbReference>
<proteinExistence type="predicted"/>
<comment type="caution">
    <text evidence="1">The sequence shown here is derived from an EMBL/GenBank/DDBJ whole genome shotgun (WGS) entry which is preliminary data.</text>
</comment>
<dbReference type="EMBL" id="BOOI01000049">
    <property type="protein sequence ID" value="GIH86725.1"/>
    <property type="molecule type" value="Genomic_DNA"/>
</dbReference>
<reference evidence="1" key="1">
    <citation type="submission" date="2021-01" db="EMBL/GenBank/DDBJ databases">
        <title>Whole genome shotgun sequence of Planobispora rosea NBRC 15558.</title>
        <authorList>
            <person name="Komaki H."/>
            <person name="Tamura T."/>
        </authorList>
    </citation>
    <scope>NUCLEOTIDE SEQUENCE</scope>
    <source>
        <strain evidence="1">NBRC 15558</strain>
    </source>
</reference>
<name>A0A8J3S5X3_PLARO</name>
<dbReference type="Proteomes" id="UP000655044">
    <property type="component" value="Unassembled WGS sequence"/>
</dbReference>
<organism evidence="1 2">
    <name type="scientific">Planobispora rosea</name>
    <dbReference type="NCBI Taxonomy" id="35762"/>
    <lineage>
        <taxon>Bacteria</taxon>
        <taxon>Bacillati</taxon>
        <taxon>Actinomycetota</taxon>
        <taxon>Actinomycetes</taxon>
        <taxon>Streptosporangiales</taxon>
        <taxon>Streptosporangiaceae</taxon>
        <taxon>Planobispora</taxon>
    </lineage>
</organism>
<accession>A0A8J3S5X3</accession>
<protein>
    <recommendedName>
        <fullName evidence="3">Transcriptional regulator</fullName>
    </recommendedName>
</protein>
<keyword evidence="2" id="KW-1185">Reference proteome</keyword>
<dbReference type="InterPro" id="IPR011990">
    <property type="entry name" value="TPR-like_helical_dom_sf"/>
</dbReference>
<evidence type="ECO:0000313" key="2">
    <source>
        <dbReference type="Proteomes" id="UP000655044"/>
    </source>
</evidence>
<gene>
    <name evidence="1" type="ORF">Pro02_51330</name>
</gene>
<dbReference type="RefSeq" id="WP_189243266.1">
    <property type="nucleotide sequence ID" value="NZ_BMQP01000032.1"/>
</dbReference>
<dbReference type="AlphaFoldDB" id="A0A8J3S5X3"/>
<evidence type="ECO:0008006" key="3">
    <source>
        <dbReference type="Google" id="ProtNLM"/>
    </source>
</evidence>